<dbReference type="GO" id="GO:0061630">
    <property type="term" value="F:ubiquitin protein ligase activity"/>
    <property type="evidence" value="ECO:0007669"/>
    <property type="project" value="TreeGrafter"/>
</dbReference>
<keyword evidence="2 4" id="KW-0863">Zinc-finger</keyword>
<evidence type="ECO:0000259" key="6">
    <source>
        <dbReference type="PROSITE" id="PS50089"/>
    </source>
</evidence>
<evidence type="ECO:0000256" key="1">
    <source>
        <dbReference type="ARBA" id="ARBA00022723"/>
    </source>
</evidence>
<feature type="compositionally biased region" description="Polar residues" evidence="5">
    <location>
        <begin position="12"/>
        <end position="37"/>
    </location>
</feature>
<name>A0A1D1UXW9_RAMVA</name>
<dbReference type="GO" id="GO:0016567">
    <property type="term" value="P:protein ubiquitination"/>
    <property type="evidence" value="ECO:0007669"/>
    <property type="project" value="TreeGrafter"/>
</dbReference>
<feature type="compositionally biased region" description="Low complexity" evidence="5">
    <location>
        <begin position="415"/>
        <end position="437"/>
    </location>
</feature>
<dbReference type="Gene3D" id="3.30.40.10">
    <property type="entry name" value="Zinc/RING finger domain, C3HC4 (zinc finger)"/>
    <property type="match status" value="1"/>
</dbReference>
<keyword evidence="1" id="KW-0479">Metal-binding</keyword>
<feature type="compositionally biased region" description="Low complexity" evidence="5">
    <location>
        <begin position="258"/>
        <end position="295"/>
    </location>
</feature>
<dbReference type="SMART" id="SM00184">
    <property type="entry name" value="RING"/>
    <property type="match status" value="1"/>
</dbReference>
<dbReference type="Proteomes" id="UP000186922">
    <property type="component" value="Unassembled WGS sequence"/>
</dbReference>
<dbReference type="AlphaFoldDB" id="A0A1D1UXW9"/>
<dbReference type="FunFam" id="3.30.40.10:FF:000024">
    <property type="entry name" value="RING finger protein 44 isoform X1"/>
    <property type="match status" value="1"/>
</dbReference>
<dbReference type="STRING" id="947166.A0A1D1UXW9"/>
<feature type="domain" description="RING-type" evidence="6">
    <location>
        <begin position="641"/>
        <end position="682"/>
    </location>
</feature>
<dbReference type="SUPFAM" id="SSF57850">
    <property type="entry name" value="RING/U-box"/>
    <property type="match status" value="1"/>
</dbReference>
<protein>
    <recommendedName>
        <fullName evidence="6">RING-type domain-containing protein</fullName>
    </recommendedName>
</protein>
<feature type="region of interest" description="Disordered" evidence="5">
    <location>
        <begin position="1"/>
        <end position="40"/>
    </location>
</feature>
<feature type="compositionally biased region" description="Low complexity" evidence="5">
    <location>
        <begin position="165"/>
        <end position="197"/>
    </location>
</feature>
<comment type="caution">
    <text evidence="7">The sequence shown here is derived from an EMBL/GenBank/DDBJ whole genome shotgun (WGS) entry which is preliminary data.</text>
</comment>
<feature type="compositionally biased region" description="Basic residues" evidence="5">
    <location>
        <begin position="1"/>
        <end position="11"/>
    </location>
</feature>
<keyword evidence="8" id="KW-1185">Reference proteome</keyword>
<evidence type="ECO:0000313" key="8">
    <source>
        <dbReference type="Proteomes" id="UP000186922"/>
    </source>
</evidence>
<keyword evidence="3" id="KW-0862">Zinc</keyword>
<dbReference type="Pfam" id="PF13639">
    <property type="entry name" value="zf-RING_2"/>
    <property type="match status" value="1"/>
</dbReference>
<evidence type="ECO:0000256" key="2">
    <source>
        <dbReference type="ARBA" id="ARBA00022771"/>
    </source>
</evidence>
<dbReference type="InterPro" id="IPR013083">
    <property type="entry name" value="Znf_RING/FYVE/PHD"/>
</dbReference>
<evidence type="ECO:0000256" key="5">
    <source>
        <dbReference type="SAM" id="MobiDB-lite"/>
    </source>
</evidence>
<evidence type="ECO:0000256" key="4">
    <source>
        <dbReference type="PROSITE-ProRule" id="PRU00175"/>
    </source>
</evidence>
<feature type="compositionally biased region" description="Basic residues" evidence="5">
    <location>
        <begin position="296"/>
        <end position="307"/>
    </location>
</feature>
<feature type="region of interest" description="Disordered" evidence="5">
    <location>
        <begin position="255"/>
        <end position="318"/>
    </location>
</feature>
<dbReference type="OrthoDB" id="8062037at2759"/>
<dbReference type="EMBL" id="BDGG01000002">
    <property type="protein sequence ID" value="GAU91283.1"/>
    <property type="molecule type" value="Genomic_DNA"/>
</dbReference>
<dbReference type="PANTHER" id="PTHR46171">
    <property type="entry name" value="GH10160P"/>
    <property type="match status" value="1"/>
</dbReference>
<accession>A0A1D1UXW9</accession>
<proteinExistence type="predicted"/>
<organism evidence="7 8">
    <name type="scientific">Ramazzottius varieornatus</name>
    <name type="common">Water bear</name>
    <name type="synonym">Tardigrade</name>
    <dbReference type="NCBI Taxonomy" id="947166"/>
    <lineage>
        <taxon>Eukaryota</taxon>
        <taxon>Metazoa</taxon>
        <taxon>Ecdysozoa</taxon>
        <taxon>Tardigrada</taxon>
        <taxon>Eutardigrada</taxon>
        <taxon>Parachela</taxon>
        <taxon>Hypsibioidea</taxon>
        <taxon>Ramazzottiidae</taxon>
        <taxon>Ramazzottius</taxon>
    </lineage>
</organism>
<dbReference type="PANTHER" id="PTHR46171:SF3">
    <property type="entry name" value="GH10160P"/>
    <property type="match status" value="1"/>
</dbReference>
<sequence length="695" mass="75106">MPIVRRERHRSNSSSPKLPSRTLSPRNAASASTSSGHRLQPDAAGMISKAHGRNSHAQRTTTTNAVNNALVDNNSRSNSPSLSSSEAVSPAAAAATVLPSASSVTPLGMSLRNHSRNILGESLRQDGANTSTSRHRNNNLEFLITEESTSNDDLPSGSVGPMYASHSAPSSSSSLSSLVPPSRSDQNGISHSSASSRNSAMRVLADLAHDDFADEKGPSRKRRRLMDVIDPNVPGSHAALFDVLPSRHLTSDSYAAAMSPPGSSLHHSHSALSLSRAPSRMSSSSSSSDGTTASSRLRRSTTRKQRAERRAEAVDASGRMAVSVAHSAAMTYSSAAFSTFCHANALGHACSTNHAVQQFPNMPHLCCNVCPMQRGCNPSTGHPCNPGFSHLCYGMVRQQPLATSQVPTTSQRGHSSSSVNLPSSQQSQQSSQVPPHVRTSQSYVPHGDLLPASLTGYPFQMQSSMQPEPHRRSIPMQHMLTQARQYSASQQDPQGLYGQHVESAMNMQQQNGHWAGRRMTENVTPAGHMAAHINASGHLVPGPPSALQFAHPGARYFDYYGRVFHHRSNQNPLAGAQFFPAMDPSGPVPIDPTSHENYEVLLNLAERLGDAKPKGLSKQEIEKIYSHRFNGEQSEHGQVSCVICISDFEPKQSLRQLPCSHEFHSKCIDKWLKSNRTCPICRSDASIFLKKRKTC</sequence>
<feature type="compositionally biased region" description="Polar residues" evidence="5">
    <location>
        <begin position="403"/>
        <end position="414"/>
    </location>
</feature>
<evidence type="ECO:0000256" key="3">
    <source>
        <dbReference type="ARBA" id="ARBA00022833"/>
    </source>
</evidence>
<evidence type="ECO:0000313" key="7">
    <source>
        <dbReference type="EMBL" id="GAU91283.1"/>
    </source>
</evidence>
<dbReference type="InterPro" id="IPR001841">
    <property type="entry name" value="Znf_RING"/>
</dbReference>
<dbReference type="CDD" id="cd16472">
    <property type="entry name" value="RING-H2_RNF38-like"/>
    <property type="match status" value="1"/>
</dbReference>
<dbReference type="PROSITE" id="PS50089">
    <property type="entry name" value="ZF_RING_2"/>
    <property type="match status" value="1"/>
</dbReference>
<feature type="region of interest" description="Disordered" evidence="5">
    <location>
        <begin position="144"/>
        <end position="197"/>
    </location>
</feature>
<dbReference type="GO" id="GO:0008270">
    <property type="term" value="F:zinc ion binding"/>
    <property type="evidence" value="ECO:0007669"/>
    <property type="project" value="UniProtKB-KW"/>
</dbReference>
<reference evidence="7 8" key="1">
    <citation type="journal article" date="2016" name="Nat. Commun.">
        <title>Extremotolerant tardigrade genome and improved radiotolerance of human cultured cells by tardigrade-unique protein.</title>
        <authorList>
            <person name="Hashimoto T."/>
            <person name="Horikawa D.D."/>
            <person name="Saito Y."/>
            <person name="Kuwahara H."/>
            <person name="Kozuka-Hata H."/>
            <person name="Shin-I T."/>
            <person name="Minakuchi Y."/>
            <person name="Ohishi K."/>
            <person name="Motoyama A."/>
            <person name="Aizu T."/>
            <person name="Enomoto A."/>
            <person name="Kondo K."/>
            <person name="Tanaka S."/>
            <person name="Hara Y."/>
            <person name="Koshikawa S."/>
            <person name="Sagara H."/>
            <person name="Miura T."/>
            <person name="Yokobori S."/>
            <person name="Miyagawa K."/>
            <person name="Suzuki Y."/>
            <person name="Kubo T."/>
            <person name="Oyama M."/>
            <person name="Kohara Y."/>
            <person name="Fujiyama A."/>
            <person name="Arakawa K."/>
            <person name="Katayama T."/>
            <person name="Toyoda A."/>
            <person name="Kunieda T."/>
        </authorList>
    </citation>
    <scope>NUCLEOTIDE SEQUENCE [LARGE SCALE GENOMIC DNA]</scope>
    <source>
        <strain evidence="7 8">YOKOZUNA-1</strain>
    </source>
</reference>
<gene>
    <name evidence="7" type="primary">RvY_03569</name>
    <name evidence="7" type="synonym">RvY_03569.1</name>
    <name evidence="7" type="ORF">RvY_03569-1</name>
</gene>
<feature type="region of interest" description="Disordered" evidence="5">
    <location>
        <begin position="403"/>
        <end position="447"/>
    </location>
</feature>